<feature type="domain" description="Acyl-CoA thioesterase-like N-terminal HotDog" evidence="1">
    <location>
        <begin position="195"/>
        <end position="268"/>
    </location>
</feature>
<proteinExistence type="predicted"/>
<comment type="caution">
    <text evidence="2">The sequence shown here is derived from an EMBL/GenBank/DDBJ whole genome shotgun (WGS) entry which is preliminary data.</text>
</comment>
<accession>A0ABT6ML17</accession>
<reference evidence="2 3" key="1">
    <citation type="submission" date="2023-04" db="EMBL/GenBank/DDBJ databases">
        <title>Forest soil microbial communities from Buena Vista Peninsula, Colon Province, Panama.</title>
        <authorList>
            <person name="Bouskill N."/>
        </authorList>
    </citation>
    <scope>NUCLEOTIDE SEQUENCE [LARGE SCALE GENOMIC DNA]</scope>
    <source>
        <strain evidence="2 3">CFH S0262</strain>
    </source>
</reference>
<evidence type="ECO:0000313" key="3">
    <source>
        <dbReference type="Proteomes" id="UP001160334"/>
    </source>
</evidence>
<evidence type="ECO:0000259" key="1">
    <source>
        <dbReference type="Pfam" id="PF13622"/>
    </source>
</evidence>
<name>A0ABT6ML17_9NOCA</name>
<gene>
    <name evidence="2" type="ORF">M2280_006264</name>
</gene>
<dbReference type="InterPro" id="IPR029069">
    <property type="entry name" value="HotDog_dom_sf"/>
</dbReference>
<dbReference type="Proteomes" id="UP001160334">
    <property type="component" value="Unassembled WGS sequence"/>
</dbReference>
<keyword evidence="3" id="KW-1185">Reference proteome</keyword>
<dbReference type="EMBL" id="JARXVC010000033">
    <property type="protein sequence ID" value="MDH6285000.1"/>
    <property type="molecule type" value="Genomic_DNA"/>
</dbReference>
<dbReference type="Gene3D" id="3.10.129.10">
    <property type="entry name" value="Hotdog Thioesterase"/>
    <property type="match status" value="2"/>
</dbReference>
<dbReference type="Pfam" id="PF13622">
    <property type="entry name" value="4HBT_3"/>
    <property type="match status" value="1"/>
</dbReference>
<evidence type="ECO:0000313" key="2">
    <source>
        <dbReference type="EMBL" id="MDH6285000.1"/>
    </source>
</evidence>
<dbReference type="CDD" id="cd03440">
    <property type="entry name" value="hot_dog"/>
    <property type="match status" value="1"/>
</dbReference>
<dbReference type="SUPFAM" id="SSF54637">
    <property type="entry name" value="Thioesterase/thiol ester dehydrase-isomerase"/>
    <property type="match status" value="2"/>
</dbReference>
<organism evidence="2 3">
    <name type="scientific">Prescottella agglutinans</name>
    <dbReference type="NCBI Taxonomy" id="1644129"/>
    <lineage>
        <taxon>Bacteria</taxon>
        <taxon>Bacillati</taxon>
        <taxon>Actinomycetota</taxon>
        <taxon>Actinomycetes</taxon>
        <taxon>Mycobacteriales</taxon>
        <taxon>Nocardiaceae</taxon>
        <taxon>Prescottella</taxon>
    </lineage>
</organism>
<sequence length="272" mass="27996">MSADGAVTQCSRSTVDERFVTVGDLIGEGARGYREAITGPWLADARGRICRGALGILMDEVMGSLAAGTGSVRRRAVTTQVHLDFLLDPPLDGSTLRAESWGLHSGAHTVVAGGRIIDATGSLVATGSVSLQTASAVVDVGMTGEQIVPAAATRGPESIDELIGALRRRNNGRSWVELDVAGVPGDPAGNVSGGVLLCASELAGLSALPDESGFHTNAIHVTYLRPCPTDEHVTFVPTVLHQGRTMALVQVTGRTIGGTTCTSAVLTCGTAR</sequence>
<dbReference type="InterPro" id="IPR049449">
    <property type="entry name" value="TesB_ACOT8-like_N"/>
</dbReference>
<protein>
    <submittedName>
        <fullName evidence="2">Acyl-coenzyme A thioesterase PaaI-like protein</fullName>
    </submittedName>
</protein>